<evidence type="ECO:0000313" key="2">
    <source>
        <dbReference type="Proteomes" id="UP000076962"/>
    </source>
</evidence>
<organism evidence="1 2">
    <name type="scientific">Candidatus Thiomargarita nelsonii</name>
    <dbReference type="NCBI Taxonomy" id="1003181"/>
    <lineage>
        <taxon>Bacteria</taxon>
        <taxon>Pseudomonadati</taxon>
        <taxon>Pseudomonadota</taxon>
        <taxon>Gammaproteobacteria</taxon>
        <taxon>Thiotrichales</taxon>
        <taxon>Thiotrichaceae</taxon>
        <taxon>Thiomargarita</taxon>
    </lineage>
</organism>
<dbReference type="EMBL" id="LUTY01001778">
    <property type="protein sequence ID" value="OAD21233.1"/>
    <property type="molecule type" value="Genomic_DNA"/>
</dbReference>
<keyword evidence="2" id="KW-1185">Reference proteome</keyword>
<dbReference type="AlphaFoldDB" id="A0A176RZK2"/>
<comment type="caution">
    <text evidence="1">The sequence shown here is derived from an EMBL/GenBank/DDBJ whole genome shotgun (WGS) entry which is preliminary data.</text>
</comment>
<dbReference type="Proteomes" id="UP000076962">
    <property type="component" value="Unassembled WGS sequence"/>
</dbReference>
<protein>
    <submittedName>
        <fullName evidence="1">Uncharacterized protein</fullName>
    </submittedName>
</protein>
<accession>A0A176RZK2</accession>
<sequence>MRINMQKQSFTATLLEDVIISQRAATLGGHSSLDYLPGANLLGAIAADWYSELSEQEAYTIFQSGKVRFGNALPLSETNRLSYPMPLCWHQQKTGAAAIQQKQLQPQNVLNYQLEKYKEGIQPVQMRNGYIALDGSISQPSRHLRMKTAIDPKTGRASQGQLFGYTSLPQGLRFGFMLEADDDVSTDIFAQLIAKMTGDLRLGRSRYAEYGHVAVKKANWTEDKQSISDKPTTDITLWLLADLALLDEWGQPTLLPTTEHFGLPDGDLNLKKSFIRSRHYAPFNSHYARREQERTVLSMGSVLHFKLKQATDIQPLEAGVGLYRQAGLGQVWINPQLLQTPQPALEAASIVEKPPKPEQPAIPLAQWLVGQLGQKSQNQEIEKQAKDWLRTLKLLYRSARLLASVPADIPVGPSAAQWGRIRELATKPQVTKEIIHQTLFTGERAICKQDDPDWSAPIFIDNAETQDFRQWLQQQIEATEDDLLPALLAQVAQQATNIER</sequence>
<name>A0A176RZK2_9GAMM</name>
<reference evidence="1 2" key="1">
    <citation type="submission" date="2016-05" db="EMBL/GenBank/DDBJ databases">
        <title>Single-cell genome of chain-forming Candidatus Thiomargarita nelsonii and comparison to other large sulfur-oxidizing bacteria.</title>
        <authorList>
            <person name="Winkel M."/>
            <person name="Salman V."/>
            <person name="Woyke T."/>
            <person name="Schulz-Vogt H."/>
            <person name="Richter M."/>
            <person name="Flood B."/>
            <person name="Bailey J."/>
            <person name="Amann R."/>
            <person name="Mussmann M."/>
        </authorList>
    </citation>
    <scope>NUCLEOTIDE SEQUENCE [LARGE SCALE GENOMIC DNA]</scope>
    <source>
        <strain evidence="1 2">THI036</strain>
    </source>
</reference>
<proteinExistence type="predicted"/>
<gene>
    <name evidence="1" type="ORF">THIOM_003004</name>
</gene>
<evidence type="ECO:0000313" key="1">
    <source>
        <dbReference type="EMBL" id="OAD21233.1"/>
    </source>
</evidence>